<comment type="caution">
    <text evidence="1">The sequence shown here is derived from an EMBL/GenBank/DDBJ whole genome shotgun (WGS) entry which is preliminary data.</text>
</comment>
<accession>A0ACC7N8E7</accession>
<evidence type="ECO:0000313" key="1">
    <source>
        <dbReference type="EMBL" id="MFM0103702.1"/>
    </source>
</evidence>
<sequence length="120" mass="12453">MEHECDTLPHWLTGSPQGEAGHASAACNPAGSAQPAYPAGTRQPVKSAHAAEVSRASTRTATGAAPTGFLTLFTEEEIGTPLPVARRSAPVISPLGRFGSWRRPAAKAGFSRGCRCPSRS</sequence>
<dbReference type="Proteomes" id="UP001629235">
    <property type="component" value="Unassembled WGS sequence"/>
</dbReference>
<organism evidence="1 2">
    <name type="scientific">Paraburkholderia rhynchosiae</name>
    <dbReference type="NCBI Taxonomy" id="487049"/>
    <lineage>
        <taxon>Bacteria</taxon>
        <taxon>Pseudomonadati</taxon>
        <taxon>Pseudomonadota</taxon>
        <taxon>Betaproteobacteria</taxon>
        <taxon>Burkholderiales</taxon>
        <taxon>Burkholderiaceae</taxon>
        <taxon>Paraburkholderia</taxon>
    </lineage>
</organism>
<protein>
    <submittedName>
        <fullName evidence="1">Uncharacterized protein</fullName>
    </submittedName>
</protein>
<dbReference type="EMBL" id="JAQQDW010000013">
    <property type="protein sequence ID" value="MFM0103702.1"/>
    <property type="molecule type" value="Genomic_DNA"/>
</dbReference>
<keyword evidence="2" id="KW-1185">Reference proteome</keyword>
<proteinExistence type="predicted"/>
<evidence type="ECO:0000313" key="2">
    <source>
        <dbReference type="Proteomes" id="UP001629235"/>
    </source>
</evidence>
<name>A0ACC7N8E7_9BURK</name>
<gene>
    <name evidence="1" type="ORF">PQR01_09500</name>
</gene>
<reference evidence="1 2" key="1">
    <citation type="journal article" date="2024" name="Chem. Sci.">
        <title>Discovery of megapolipeptins by genome mining of a Burkholderiales bacteria collection.</title>
        <authorList>
            <person name="Paulo B.S."/>
            <person name="Recchia M.J.J."/>
            <person name="Lee S."/>
            <person name="Fergusson C.H."/>
            <person name="Romanowski S.B."/>
            <person name="Hernandez A."/>
            <person name="Krull N."/>
            <person name="Liu D.Y."/>
            <person name="Cavanagh H."/>
            <person name="Bos A."/>
            <person name="Gray C.A."/>
            <person name="Murphy B.T."/>
            <person name="Linington R.G."/>
            <person name="Eustaquio A.S."/>
        </authorList>
    </citation>
    <scope>NUCLEOTIDE SEQUENCE [LARGE SCALE GENOMIC DNA]</scope>
    <source>
        <strain evidence="1 2">RL18-126-BIB-B</strain>
    </source>
</reference>